<dbReference type="EMBL" id="NIVC01000897">
    <property type="protein sequence ID" value="PAA75181.1"/>
    <property type="molecule type" value="Genomic_DNA"/>
</dbReference>
<dbReference type="PROSITE" id="PS51221">
    <property type="entry name" value="TTL"/>
    <property type="match status" value="1"/>
</dbReference>
<evidence type="ECO:0000313" key="2">
    <source>
        <dbReference type="EMBL" id="PAA75181.1"/>
    </source>
</evidence>
<dbReference type="Proteomes" id="UP000215902">
    <property type="component" value="Unassembled WGS sequence"/>
</dbReference>
<reference evidence="2 3" key="1">
    <citation type="submission" date="2017-06" db="EMBL/GenBank/DDBJ databases">
        <title>A platform for efficient transgenesis in Macrostomum lignano, a flatworm model organism for stem cell research.</title>
        <authorList>
            <person name="Berezikov E."/>
        </authorList>
    </citation>
    <scope>NUCLEOTIDE SEQUENCE [LARGE SCALE GENOMIC DNA]</scope>
    <source>
        <strain evidence="2">DV1</strain>
        <tissue evidence="2">Whole organism</tissue>
    </source>
</reference>
<accession>A0A267FN22</accession>
<protein>
    <recommendedName>
        <fullName evidence="4">Tubulin--tyrosine ligase-like protein 12</fullName>
    </recommendedName>
</protein>
<evidence type="ECO:0000256" key="1">
    <source>
        <dbReference type="SAM" id="MobiDB-lite"/>
    </source>
</evidence>
<dbReference type="OrthoDB" id="202825at2759"/>
<name>A0A267FN22_9PLAT</name>
<comment type="caution">
    <text evidence="2">The sequence shown here is derived from an EMBL/GenBank/DDBJ whole genome shotgun (WGS) entry which is preliminary data.</text>
</comment>
<gene>
    <name evidence="2" type="ORF">BOX15_Mlig012602g1</name>
</gene>
<dbReference type="AlphaFoldDB" id="A0A267FN22"/>
<evidence type="ECO:0008006" key="4">
    <source>
        <dbReference type="Google" id="ProtNLM"/>
    </source>
</evidence>
<dbReference type="InterPro" id="IPR004344">
    <property type="entry name" value="TTL/TTLL_fam"/>
</dbReference>
<feature type="region of interest" description="Disordered" evidence="1">
    <location>
        <begin position="111"/>
        <end position="170"/>
    </location>
</feature>
<evidence type="ECO:0000313" key="3">
    <source>
        <dbReference type="Proteomes" id="UP000215902"/>
    </source>
</evidence>
<sequence length="784" mass="91382">MTEMETQQTQSSQQQPSQQFDEQISGGSNLVRRLFRRCRSLKEQQQQQQQQPQPLQPQLEGSRIYSVTEDAEKPTLEAMAACHNSSVDKAEAHSDNNDNCVASTSAAAAGAAGTEFTDTEPPAAQHNTPDEAETPDGETPNEAGTETKTTGDATGPSQTQEPQTSKSNKTRAQIFLANEAAARKRAEKFWTIDTEGYNFKDALFHYTNVDKHIKPKDMKFIVDHREKKMCDEFGKVMRTVIRGAIHPLIDNVVSGFCERMGMSEAQKVPTVEERMFLWFHRDRALKLMNRMGPKKQVYFVNFITWDHVLTDLQSLNSRLAHCSLHDGQTYPEHYCHDVEKIREVFQAKYNAKEDTPLPKMLFIDQQSICSHIFESQEFNTACQEKECHNFGKRMCRCFQLGVFMPESMVMATKRQFETVLKNFIDDKYFNQRWLIRASSLKGGNGAQFIDSAAELETFLRYDIRKNLRGQFFIMQRYLKNPMLRGLRRFDCRMFLLICVLSDRRVVGFLHPGYVREAQKDFDPASNDLRCHFTMPFTWDPDYNRYKGNNPEKLPDYCHPYSTVCKDLELPELDFRTFDDELRSGTHFIAKLNRIAHEIVRSMESIIFDKPGTWQLFGLDLAVDNEKNPWLYDVMTYPNTDEPDFFSETQNKMLPAIFAEALTLIFELNQRDYATRLRLEWMDLPDIPWNKPGLITAQQNFIWLYSTSPDRLLSYKEVRQIPRMHWYHQWRVAEDFNDYILYLKNFRLDSIVRTPDNNVYGRKTFDNSPVFKLKQQLKKTGFKPQ</sequence>
<feature type="compositionally biased region" description="Low complexity" evidence="1">
    <location>
        <begin position="1"/>
        <end position="23"/>
    </location>
</feature>
<dbReference type="STRING" id="282301.A0A267FN22"/>
<dbReference type="PANTHER" id="PTHR46069">
    <property type="entry name" value="TUBULIN TYROSINE LIGASE"/>
    <property type="match status" value="1"/>
</dbReference>
<feature type="region of interest" description="Disordered" evidence="1">
    <location>
        <begin position="1"/>
        <end position="72"/>
    </location>
</feature>
<organism evidence="2 3">
    <name type="scientific">Macrostomum lignano</name>
    <dbReference type="NCBI Taxonomy" id="282301"/>
    <lineage>
        <taxon>Eukaryota</taxon>
        <taxon>Metazoa</taxon>
        <taxon>Spiralia</taxon>
        <taxon>Lophotrochozoa</taxon>
        <taxon>Platyhelminthes</taxon>
        <taxon>Rhabditophora</taxon>
        <taxon>Macrostomorpha</taxon>
        <taxon>Macrostomida</taxon>
        <taxon>Macrostomidae</taxon>
        <taxon>Macrostomum</taxon>
    </lineage>
</organism>
<keyword evidence="3" id="KW-1185">Reference proteome</keyword>
<proteinExistence type="predicted"/>
<feature type="compositionally biased region" description="Low complexity" evidence="1">
    <location>
        <begin position="44"/>
        <end position="59"/>
    </location>
</feature>
<feature type="compositionally biased region" description="Polar residues" evidence="1">
    <location>
        <begin position="142"/>
        <end position="170"/>
    </location>
</feature>
<dbReference type="Pfam" id="PF03133">
    <property type="entry name" value="TTL"/>
    <property type="match status" value="1"/>
</dbReference>
<dbReference type="Gene3D" id="3.30.470.20">
    <property type="entry name" value="ATP-grasp fold, B domain"/>
    <property type="match status" value="1"/>
</dbReference>
<dbReference type="SUPFAM" id="SSF56059">
    <property type="entry name" value="Glutathione synthetase ATP-binding domain-like"/>
    <property type="match status" value="1"/>
</dbReference>
<dbReference type="PANTHER" id="PTHR46069:SF1">
    <property type="entry name" value="CHROMOSOME UNDETERMINED SCAFFOLD_125, WHOLE GENOME SHOTGUN SEQUENCE"/>
    <property type="match status" value="1"/>
</dbReference>